<feature type="compositionally biased region" description="Basic and acidic residues" evidence="1">
    <location>
        <begin position="575"/>
        <end position="584"/>
    </location>
</feature>
<dbReference type="OrthoDB" id="2529183at2759"/>
<feature type="compositionally biased region" description="Basic and acidic residues" evidence="1">
    <location>
        <begin position="267"/>
        <end position="302"/>
    </location>
</feature>
<feature type="compositionally biased region" description="Low complexity" evidence="1">
    <location>
        <begin position="431"/>
        <end position="454"/>
    </location>
</feature>
<keyword evidence="2" id="KW-0812">Transmembrane</keyword>
<feature type="compositionally biased region" description="Low complexity" evidence="1">
    <location>
        <begin position="86"/>
        <end position="98"/>
    </location>
</feature>
<reference evidence="3" key="1">
    <citation type="journal article" date="2014" name="Genome Announc.">
        <title>Draft genome sequence of Rhodosporidium toruloides CECT1137, an oleaginous yeast of biotechnological interest.</title>
        <authorList>
            <person name="Morin N."/>
            <person name="Calcas X."/>
            <person name="Devillers H."/>
            <person name="Durrens P."/>
            <person name="Sherman D.J."/>
            <person name="Nicaud J.-M."/>
            <person name="Neuveglise C."/>
        </authorList>
    </citation>
    <scope>NUCLEOTIDE SEQUENCE</scope>
    <source>
        <strain evidence="3">CECT1137</strain>
    </source>
</reference>
<evidence type="ECO:0000313" key="3">
    <source>
        <dbReference type="EMBL" id="CDR35766.1"/>
    </source>
</evidence>
<feature type="compositionally biased region" description="Low complexity" evidence="1">
    <location>
        <begin position="609"/>
        <end position="660"/>
    </location>
</feature>
<feature type="region of interest" description="Disordered" evidence="1">
    <location>
        <begin position="998"/>
        <end position="1023"/>
    </location>
</feature>
<keyword evidence="2" id="KW-0472">Membrane</keyword>
<feature type="region of interest" description="Disordered" evidence="1">
    <location>
        <begin position="86"/>
        <end position="106"/>
    </location>
</feature>
<keyword evidence="2" id="KW-1133">Transmembrane helix</keyword>
<feature type="region of interest" description="Disordered" evidence="1">
    <location>
        <begin position="1070"/>
        <end position="1138"/>
    </location>
</feature>
<dbReference type="EMBL" id="LK052936">
    <property type="protein sequence ID" value="CDR35766.1"/>
    <property type="molecule type" value="Genomic_DNA"/>
</dbReference>
<feature type="compositionally biased region" description="Low complexity" evidence="1">
    <location>
        <begin position="365"/>
        <end position="378"/>
    </location>
</feature>
<feature type="region of interest" description="Disordered" evidence="1">
    <location>
        <begin position="1"/>
        <end position="29"/>
    </location>
</feature>
<accession>A0A061AF46</accession>
<evidence type="ECO:0000256" key="1">
    <source>
        <dbReference type="SAM" id="MobiDB-lite"/>
    </source>
</evidence>
<proteinExistence type="predicted"/>
<feature type="compositionally biased region" description="Low complexity" evidence="1">
    <location>
        <begin position="488"/>
        <end position="508"/>
    </location>
</feature>
<feature type="transmembrane region" description="Helical" evidence="2">
    <location>
        <begin position="38"/>
        <end position="55"/>
    </location>
</feature>
<name>A0A061AF46_RHOTO</name>
<feature type="compositionally biased region" description="Basic residues" evidence="1">
    <location>
        <begin position="408"/>
        <end position="419"/>
    </location>
</feature>
<sequence>MGESQRPVASHKTPTLAPQQPARNSPFDTLASAPHSQLLALGLVVAFLGGGLWILRLRPRFPKDTSSKASKKRRQAALNRIIQAQEAAQSTSSAASPADEAGKARGLRDALKAPLAAAADYLPSRSTSSACIASTSAAILSGLKRIGSAASGAFSVTRRTAAAASASAKGKGKERLVEETEEPARVDGDAVSSALQVQTVQGEGSTRRGRGRKGKGGTAAGGGLPSPSLSHSQGSRPHSPKPVMREVGVSCAGWTRVETSDAGVQTDPHEVEVEAISRREDERVPQIQRLDSDPTPRSDSPPRGRACIGEDPPPPPDDPPSVPPLPLARADILAAPAPRPPILPIPFDLHASFRSTPTDAPPPATAHSSSASSSSYPPLTSPPLSPSRSPSSTIPPTSSPSGSPTSSRRAHSPTTRRRSSAIEVNGHLAVASSASGGSGSGASTPASSSASAEGGKARKAQRKSSTVESSGKAGGGGVVGMPNAIAAPRKSPSVTPSTPSTSSSPRTTNVPLAGVGGGRRPSTASSSAGSSSAGGFAGGGGAVAPLTAATAEGGRTIRPAGAVRKRSSLQGLGVEMDRAQREEGTVDGQAGRDGYFGGMRTPSWTSPESSPFPTQRSFSSSFTTTTPAQSQPPWSPQQVQQLQQLQQYQLLMSQSSAAHHQASRPPSRGGSLSVPPGMSQQQQQQQQAYAALAAQAQIQAVHVQATYQQAMALHVQRQQQAQVQGASRRRGMSTGPMGEDDGFLLPATATPATPSGFCSLSAIASPPTQNGTWSAASHPASPMVASFASPQSAYAASPTSASFPPSATTYPYSSVTVNGTPTGPGPAYLGSPSPASASAAAVAYQQAAYQPQQQYARASGQAYPPQRPRLTSSVSSVAALGSGSKQSPGGGAGKKAVGTDKMGMRNVSNGSTSEGTTSGGVQLGDPPAGWKNKLKQSEMECERTAKELEIARWRLTVLEEEQRASELDSQEALKALATRAMRAEARIKLLEEAVSRATNGSSADHVDAPPPSLPSPASSSPVVPAAAAVPNGLAVPGAGEAEVAVAGSPLGRGVHPLAWLDLDAVSFSSPRPLGPPRSPQFLPSPKSSNNRRRSSRQSYQPNEPNGIGRRRSNGKRKTSAPSPTLAIPPATADSLSDDDDHDVVIVLDAPLRHRPVPRRSPSRRSSYVGDVEALDQDGSSLLDEDEIPSIDIDDGEPIAGGAVVGESEDGLRLHPEYIGFLPSYLSHIPFGASPALVPNGHASSVPSFVLDVSPTLDPVEFAHPADSAEDSTAKLEVPTPEGRDSPEDAPAPTAKQGHGVLPMIDASPPLVTGLSDKSLASPIESGEPTPRVAFPPSPPEDKADNYLSKAIKPASPVDVPLPSSPDFPPTA</sequence>
<gene>
    <name evidence="3" type="ORF">RHTO0S_01e06634g</name>
</gene>
<feature type="compositionally biased region" description="Low complexity" evidence="1">
    <location>
        <begin position="870"/>
        <end position="884"/>
    </location>
</feature>
<feature type="compositionally biased region" description="Basic residues" evidence="1">
    <location>
        <begin position="1108"/>
        <end position="1118"/>
    </location>
</feature>
<feature type="compositionally biased region" description="Low complexity" evidence="1">
    <location>
        <begin position="520"/>
        <end position="534"/>
    </location>
</feature>
<feature type="compositionally biased region" description="Polar residues" evidence="1">
    <location>
        <begin position="12"/>
        <end position="27"/>
    </location>
</feature>
<feature type="compositionally biased region" description="Polar residues" evidence="1">
    <location>
        <begin position="193"/>
        <end position="204"/>
    </location>
</feature>
<feature type="compositionally biased region" description="Low complexity" evidence="1">
    <location>
        <begin position="225"/>
        <end position="235"/>
    </location>
</feature>
<feature type="compositionally biased region" description="Pro residues" evidence="1">
    <location>
        <begin position="1362"/>
        <end position="1371"/>
    </location>
</feature>
<feature type="compositionally biased region" description="Pro residues" evidence="1">
    <location>
        <begin position="311"/>
        <end position="326"/>
    </location>
</feature>
<organism evidence="3">
    <name type="scientific">Rhodotorula toruloides</name>
    <name type="common">Yeast</name>
    <name type="synonym">Rhodosporidium toruloides</name>
    <dbReference type="NCBI Taxonomy" id="5286"/>
    <lineage>
        <taxon>Eukaryota</taxon>
        <taxon>Fungi</taxon>
        <taxon>Dikarya</taxon>
        <taxon>Basidiomycota</taxon>
        <taxon>Pucciniomycotina</taxon>
        <taxon>Microbotryomycetes</taxon>
        <taxon>Sporidiobolales</taxon>
        <taxon>Sporidiobolaceae</taxon>
        <taxon>Rhodotorula</taxon>
    </lineage>
</organism>
<evidence type="ECO:0000256" key="2">
    <source>
        <dbReference type="SAM" id="Phobius"/>
    </source>
</evidence>
<feature type="compositionally biased region" description="Low complexity" evidence="1">
    <location>
        <begin position="386"/>
        <end position="407"/>
    </location>
</feature>
<feature type="compositionally biased region" description="Low complexity" evidence="1">
    <location>
        <begin position="327"/>
        <end position="336"/>
    </location>
</feature>
<feature type="region of interest" description="Disordered" evidence="1">
    <location>
        <begin position="164"/>
        <end position="685"/>
    </location>
</feature>
<feature type="region of interest" description="Disordered" evidence="1">
    <location>
        <begin position="855"/>
        <end position="929"/>
    </location>
</feature>
<protein>
    <submittedName>
        <fullName evidence="3">RHTO0S01e06634g1_1</fullName>
    </submittedName>
</protein>
<feature type="compositionally biased region" description="Basic and acidic residues" evidence="1">
    <location>
        <begin position="171"/>
        <end position="188"/>
    </location>
</feature>
<feature type="region of interest" description="Disordered" evidence="1">
    <location>
        <begin position="1260"/>
        <end position="1371"/>
    </location>
</feature>